<sequence length="274" mass="29969">MGADLHIHTTASDGRSSPRDIVDQAIAAGLTHIAITDHDTVNGLVELYRSIDLSGKPLTVIPGIEFSTDLPQNEVHILGYHIDIFHPALEEQLAIIVDDRWKRVERTLAKLTQLGYPIEYNRVVELAGSTTAIGRPHIARAVVEKGYFTNVTDVFHALLHKNGPAYVPHYKLEYRSVLKLITAAGGIPVLAHPGLVGDDRIVDDIIAAGIRGIEAYHPRHDSRQTRKYLDLAAKHHLLVTGGSDYHAIPSRFPGKLGIFTVPAELALHLTAGLS</sequence>
<dbReference type="SUPFAM" id="SSF89550">
    <property type="entry name" value="PHP domain-like"/>
    <property type="match status" value="1"/>
</dbReference>
<accession>A0A1G9LQ21</accession>
<dbReference type="InterPro" id="IPR016195">
    <property type="entry name" value="Pol/histidinol_Pase-like"/>
</dbReference>
<dbReference type="Gene3D" id="1.10.150.650">
    <property type="match status" value="1"/>
</dbReference>
<dbReference type="Proteomes" id="UP000214880">
    <property type="component" value="Unassembled WGS sequence"/>
</dbReference>
<dbReference type="Gene3D" id="3.20.20.140">
    <property type="entry name" value="Metal-dependent hydrolases"/>
    <property type="match status" value="1"/>
</dbReference>
<dbReference type="InterPro" id="IPR052018">
    <property type="entry name" value="PHP_domain"/>
</dbReference>
<evidence type="ECO:0000313" key="2">
    <source>
        <dbReference type="EMBL" id="SDL63907.1"/>
    </source>
</evidence>
<organism evidence="2 3">
    <name type="scientific">Dendrosporobacter quercicolus</name>
    <dbReference type="NCBI Taxonomy" id="146817"/>
    <lineage>
        <taxon>Bacteria</taxon>
        <taxon>Bacillati</taxon>
        <taxon>Bacillota</taxon>
        <taxon>Negativicutes</taxon>
        <taxon>Selenomonadales</taxon>
        <taxon>Sporomusaceae</taxon>
        <taxon>Dendrosporobacter</taxon>
    </lineage>
</organism>
<name>A0A1G9LQ21_9FIRM</name>
<feature type="domain" description="Polymerase/histidinol phosphatase N-terminal" evidence="1">
    <location>
        <begin position="3"/>
        <end position="70"/>
    </location>
</feature>
<keyword evidence="3" id="KW-1185">Reference proteome</keyword>
<dbReference type="PANTHER" id="PTHR42924">
    <property type="entry name" value="EXONUCLEASE"/>
    <property type="match status" value="1"/>
</dbReference>
<dbReference type="Pfam" id="PF02811">
    <property type="entry name" value="PHP"/>
    <property type="match status" value="1"/>
</dbReference>
<dbReference type="SMART" id="SM00481">
    <property type="entry name" value="POLIIIAc"/>
    <property type="match status" value="1"/>
</dbReference>
<gene>
    <name evidence="2" type="ORF">SAMN04488502_101427</name>
</gene>
<dbReference type="CDD" id="cd07438">
    <property type="entry name" value="PHP_HisPPase_AMP"/>
    <property type="match status" value="1"/>
</dbReference>
<dbReference type="EMBL" id="FNHB01000001">
    <property type="protein sequence ID" value="SDL63907.1"/>
    <property type="molecule type" value="Genomic_DNA"/>
</dbReference>
<evidence type="ECO:0000259" key="1">
    <source>
        <dbReference type="SMART" id="SM00481"/>
    </source>
</evidence>
<protein>
    <recommendedName>
        <fullName evidence="1">Polymerase/histidinol phosphatase N-terminal domain-containing protein</fullName>
    </recommendedName>
</protein>
<dbReference type="PANTHER" id="PTHR42924:SF3">
    <property type="entry name" value="POLYMERASE_HISTIDINOL PHOSPHATASE N-TERMINAL DOMAIN-CONTAINING PROTEIN"/>
    <property type="match status" value="1"/>
</dbReference>
<proteinExistence type="predicted"/>
<dbReference type="GO" id="GO:0035312">
    <property type="term" value="F:5'-3' DNA exonuclease activity"/>
    <property type="evidence" value="ECO:0007669"/>
    <property type="project" value="TreeGrafter"/>
</dbReference>
<dbReference type="GO" id="GO:0004534">
    <property type="term" value="F:5'-3' RNA exonuclease activity"/>
    <property type="evidence" value="ECO:0007669"/>
    <property type="project" value="TreeGrafter"/>
</dbReference>
<dbReference type="STRING" id="146817.SAMN04488502_101427"/>
<dbReference type="AlphaFoldDB" id="A0A1G9LQ21"/>
<dbReference type="InterPro" id="IPR004013">
    <property type="entry name" value="PHP_dom"/>
</dbReference>
<dbReference type="InterPro" id="IPR003141">
    <property type="entry name" value="Pol/His_phosphatase_N"/>
</dbReference>
<dbReference type="RefSeq" id="WP_092067809.1">
    <property type="nucleotide sequence ID" value="NZ_FNHB01000001.1"/>
</dbReference>
<reference evidence="2 3" key="1">
    <citation type="submission" date="2016-10" db="EMBL/GenBank/DDBJ databases">
        <authorList>
            <person name="de Groot N.N."/>
        </authorList>
    </citation>
    <scope>NUCLEOTIDE SEQUENCE [LARGE SCALE GENOMIC DNA]</scope>
    <source>
        <strain evidence="2 3">DSM 1736</strain>
    </source>
</reference>
<evidence type="ECO:0000313" key="3">
    <source>
        <dbReference type="Proteomes" id="UP000214880"/>
    </source>
</evidence>
<dbReference type="OrthoDB" id="9804333at2"/>